<name>A0A366XNJ0_9BACI</name>
<dbReference type="Gene3D" id="3.30.70.270">
    <property type="match status" value="1"/>
</dbReference>
<dbReference type="InterPro" id="IPR029787">
    <property type="entry name" value="Nucleotide_cyclase"/>
</dbReference>
<dbReference type="RefSeq" id="WP_113808314.1">
    <property type="nucleotide sequence ID" value="NZ_QOCW01000036.1"/>
</dbReference>
<evidence type="ECO:0000259" key="2">
    <source>
        <dbReference type="PROSITE" id="PS50887"/>
    </source>
</evidence>
<dbReference type="EMBL" id="QOCW01000036">
    <property type="protein sequence ID" value="RBW67477.1"/>
    <property type="molecule type" value="Genomic_DNA"/>
</dbReference>
<feature type="transmembrane region" description="Helical" evidence="1">
    <location>
        <begin position="7"/>
        <end position="25"/>
    </location>
</feature>
<feature type="domain" description="GGDEF" evidence="2">
    <location>
        <begin position="161"/>
        <end position="291"/>
    </location>
</feature>
<keyword evidence="1" id="KW-0812">Transmembrane</keyword>
<comment type="caution">
    <text evidence="3">The sequence shown here is derived from an EMBL/GenBank/DDBJ whole genome shotgun (WGS) entry which is preliminary data.</text>
</comment>
<dbReference type="InterPro" id="IPR052163">
    <property type="entry name" value="DGC-Regulatory_Protein"/>
</dbReference>
<feature type="transmembrane region" description="Helical" evidence="1">
    <location>
        <begin position="64"/>
        <end position="81"/>
    </location>
</feature>
<dbReference type="Proteomes" id="UP000253314">
    <property type="component" value="Unassembled WGS sequence"/>
</dbReference>
<sequence length="298" mass="34350">MKWKNSLIIVLFLFFTFVLTILAIYKAGMDVTYQHLFPIYIEGITFFGVLFCLLLTINFKSERTLIAGWVFLLIGSFIDVLDEGEVLAIPHMVELVFENGMFAVGMVLISVGFLVIIARGEKMHEKLEYLALYDTLTDLPNRKKIYHYLRESLEHAKYNGEYLALMFIDLDGFKEVNDRWGHFYGDSLLKEVAKSLKNSIDERDIVGRFAGDEFIVILRDSDQHKASLTAQRIIENISSIEINTKDILVTPSIGISLYPNNGNNEDLINKADKAMYFTKRSGKNNYTFYSEELEWKEK</sequence>
<accession>A0A366XNJ0</accession>
<keyword evidence="4" id="KW-1185">Reference proteome</keyword>
<protein>
    <recommendedName>
        <fullName evidence="2">GGDEF domain-containing protein</fullName>
    </recommendedName>
</protein>
<evidence type="ECO:0000313" key="4">
    <source>
        <dbReference type="Proteomes" id="UP000253314"/>
    </source>
</evidence>
<dbReference type="OrthoDB" id="9759607at2"/>
<dbReference type="SUPFAM" id="SSF55073">
    <property type="entry name" value="Nucleotide cyclase"/>
    <property type="match status" value="1"/>
</dbReference>
<dbReference type="InterPro" id="IPR000160">
    <property type="entry name" value="GGDEF_dom"/>
</dbReference>
<dbReference type="SMART" id="SM00267">
    <property type="entry name" value="GGDEF"/>
    <property type="match status" value="1"/>
</dbReference>
<dbReference type="NCBIfam" id="TIGR00254">
    <property type="entry name" value="GGDEF"/>
    <property type="match status" value="1"/>
</dbReference>
<dbReference type="PANTHER" id="PTHR46663:SF3">
    <property type="entry name" value="SLL0267 PROTEIN"/>
    <property type="match status" value="1"/>
</dbReference>
<gene>
    <name evidence="3" type="ORF">DS031_21985</name>
</gene>
<organism evidence="3 4">
    <name type="scientific">Bacillus taeanensis</name>
    <dbReference type="NCBI Taxonomy" id="273032"/>
    <lineage>
        <taxon>Bacteria</taxon>
        <taxon>Bacillati</taxon>
        <taxon>Bacillota</taxon>
        <taxon>Bacilli</taxon>
        <taxon>Bacillales</taxon>
        <taxon>Bacillaceae</taxon>
        <taxon>Bacillus</taxon>
    </lineage>
</organism>
<dbReference type="AlphaFoldDB" id="A0A366XNJ0"/>
<dbReference type="PROSITE" id="PS50887">
    <property type="entry name" value="GGDEF"/>
    <property type="match status" value="1"/>
</dbReference>
<evidence type="ECO:0000313" key="3">
    <source>
        <dbReference type="EMBL" id="RBW67477.1"/>
    </source>
</evidence>
<feature type="transmembrane region" description="Helical" evidence="1">
    <location>
        <begin position="37"/>
        <end position="57"/>
    </location>
</feature>
<dbReference type="CDD" id="cd01949">
    <property type="entry name" value="GGDEF"/>
    <property type="match status" value="1"/>
</dbReference>
<evidence type="ECO:0000256" key="1">
    <source>
        <dbReference type="SAM" id="Phobius"/>
    </source>
</evidence>
<proteinExistence type="predicted"/>
<dbReference type="Pfam" id="PF00990">
    <property type="entry name" value="GGDEF"/>
    <property type="match status" value="1"/>
</dbReference>
<reference evidence="3 4" key="1">
    <citation type="submission" date="2018-07" db="EMBL/GenBank/DDBJ databases">
        <title>Lottiidibacillus patelloidae gen. nov., sp. nov., isolated from the intestinal tract of a marine limpet and the reclassification of B. taeanensis BH030017T, B. algicola KMM 3737T and B. hwajinpoensis SW-72T as genus Lottiidibacillus.</title>
        <authorList>
            <person name="Liu R."/>
            <person name="Huang Z."/>
        </authorList>
    </citation>
    <scope>NUCLEOTIDE SEQUENCE [LARGE SCALE GENOMIC DNA]</scope>
    <source>
        <strain evidence="3 4">BH030017</strain>
    </source>
</reference>
<dbReference type="InterPro" id="IPR043128">
    <property type="entry name" value="Rev_trsase/Diguanyl_cyclase"/>
</dbReference>
<keyword evidence="1" id="KW-1133">Transmembrane helix</keyword>
<feature type="transmembrane region" description="Helical" evidence="1">
    <location>
        <begin position="101"/>
        <end position="118"/>
    </location>
</feature>
<dbReference type="FunFam" id="3.30.70.270:FF:000001">
    <property type="entry name" value="Diguanylate cyclase domain protein"/>
    <property type="match status" value="1"/>
</dbReference>
<keyword evidence="1" id="KW-0472">Membrane</keyword>
<dbReference type="PANTHER" id="PTHR46663">
    <property type="entry name" value="DIGUANYLATE CYCLASE DGCT-RELATED"/>
    <property type="match status" value="1"/>
</dbReference>